<dbReference type="Proteomes" id="UP000224634">
    <property type="component" value="Unassembled WGS sequence"/>
</dbReference>
<gene>
    <name evidence="1" type="ORF">AJ80_05031</name>
</gene>
<keyword evidence="2" id="KW-1185">Reference proteome</keyword>
<name>A0A2B7Y8E7_POLH7</name>
<dbReference type="EMBL" id="PDNA01000070">
    <property type="protein sequence ID" value="PGH16887.1"/>
    <property type="molecule type" value="Genomic_DNA"/>
</dbReference>
<dbReference type="AlphaFoldDB" id="A0A2B7Y8E7"/>
<accession>A0A2B7Y8E7</accession>
<sequence>MSVPSNAGIRGRMRNHRDEIQKLRKYLETNTFPPQKNVMWVYQRLAHEDIDKVDYGILSILPFLHGNNLYAIHFHCLLALAEAAKVIYLGTQVDHHLPVAFTGLASLNWTPHELIIFTEVFKHHENDVTYDPILDKPRKDSLEAPTNLSLSNAQYNSLADGEHFDFAEYEANEEEMSEVDAESLSED</sequence>
<evidence type="ECO:0000313" key="1">
    <source>
        <dbReference type="EMBL" id="PGH16887.1"/>
    </source>
</evidence>
<reference evidence="1 2" key="1">
    <citation type="submission" date="2017-10" db="EMBL/GenBank/DDBJ databases">
        <title>Comparative genomics in systemic dimorphic fungi from Ajellomycetaceae.</title>
        <authorList>
            <person name="Munoz J.F."/>
            <person name="Mcewen J.G."/>
            <person name="Clay O.K."/>
            <person name="Cuomo C.A."/>
        </authorList>
    </citation>
    <scope>NUCLEOTIDE SEQUENCE [LARGE SCALE GENOMIC DNA]</scope>
    <source>
        <strain evidence="1 2">UAMH7299</strain>
    </source>
</reference>
<comment type="caution">
    <text evidence="1">The sequence shown here is derived from an EMBL/GenBank/DDBJ whole genome shotgun (WGS) entry which is preliminary data.</text>
</comment>
<protein>
    <submittedName>
        <fullName evidence="1">Uncharacterized protein</fullName>
    </submittedName>
</protein>
<proteinExistence type="predicted"/>
<organism evidence="1 2">
    <name type="scientific">Polytolypa hystricis (strain UAMH7299)</name>
    <dbReference type="NCBI Taxonomy" id="1447883"/>
    <lineage>
        <taxon>Eukaryota</taxon>
        <taxon>Fungi</taxon>
        <taxon>Dikarya</taxon>
        <taxon>Ascomycota</taxon>
        <taxon>Pezizomycotina</taxon>
        <taxon>Eurotiomycetes</taxon>
        <taxon>Eurotiomycetidae</taxon>
        <taxon>Onygenales</taxon>
        <taxon>Onygenales incertae sedis</taxon>
        <taxon>Polytolypa</taxon>
    </lineage>
</organism>
<evidence type="ECO:0000313" key="2">
    <source>
        <dbReference type="Proteomes" id="UP000224634"/>
    </source>
</evidence>